<dbReference type="PROSITE" id="PS50053">
    <property type="entry name" value="UBIQUITIN_2"/>
    <property type="match status" value="1"/>
</dbReference>
<evidence type="ECO:0000256" key="1">
    <source>
        <dbReference type="ARBA" id="ARBA00005775"/>
    </source>
</evidence>
<dbReference type="Gene3D" id="1.25.40.180">
    <property type="match status" value="1"/>
</dbReference>
<dbReference type="InterPro" id="IPR016024">
    <property type="entry name" value="ARM-type_fold"/>
</dbReference>
<dbReference type="GO" id="GO:0016281">
    <property type="term" value="C:eukaryotic translation initiation factor 4F complex"/>
    <property type="evidence" value="ECO:0007669"/>
    <property type="project" value="TreeGrafter"/>
</dbReference>
<dbReference type="Pfam" id="PF00240">
    <property type="entry name" value="ubiquitin"/>
    <property type="match status" value="1"/>
</dbReference>
<dbReference type="InterPro" id="IPR019956">
    <property type="entry name" value="Ubiquitin_dom"/>
</dbReference>
<dbReference type="PRINTS" id="PR00348">
    <property type="entry name" value="UBIQUITIN"/>
</dbReference>
<dbReference type="Pfam" id="PF02854">
    <property type="entry name" value="MIF4G"/>
    <property type="match status" value="1"/>
</dbReference>
<name>A0AAV0GDF8_9ASTE</name>
<dbReference type="PANTHER" id="PTHR23253:SF9">
    <property type="entry name" value="EUKARYOTIC TRANSLATION INITIATION FACTOR 4 GAMMA 2"/>
    <property type="match status" value="1"/>
</dbReference>
<dbReference type="GO" id="GO:0003729">
    <property type="term" value="F:mRNA binding"/>
    <property type="evidence" value="ECO:0007669"/>
    <property type="project" value="TreeGrafter"/>
</dbReference>
<dbReference type="SUPFAM" id="SSF54236">
    <property type="entry name" value="Ubiquitin-like"/>
    <property type="match status" value="1"/>
</dbReference>
<evidence type="ECO:0000256" key="2">
    <source>
        <dbReference type="ARBA" id="ARBA00022540"/>
    </source>
</evidence>
<keyword evidence="3" id="KW-0648">Protein biosynthesis</keyword>
<dbReference type="FunFam" id="3.10.20.90:FF:000222">
    <property type="entry name" value="Polyubiquitin 5"/>
    <property type="match status" value="1"/>
</dbReference>
<dbReference type="Gene3D" id="3.10.20.90">
    <property type="entry name" value="Phosphatidylinositol 3-kinase Catalytic Subunit, Chain A, domain 1"/>
    <property type="match status" value="1"/>
</dbReference>
<evidence type="ECO:0000259" key="4">
    <source>
        <dbReference type="PROSITE" id="PS50053"/>
    </source>
</evidence>
<dbReference type="SMART" id="SM00543">
    <property type="entry name" value="MIF4G"/>
    <property type="match status" value="1"/>
</dbReference>
<dbReference type="InterPro" id="IPR000626">
    <property type="entry name" value="Ubiquitin-like_dom"/>
</dbReference>
<dbReference type="EMBL" id="CAMAPF010001087">
    <property type="protein sequence ID" value="CAH9145889.1"/>
    <property type="molecule type" value="Genomic_DNA"/>
</dbReference>
<sequence length="440" mass="50103">MSGNDDKLALLLFWGGDTIHRGDLGSIDYSAPPKRLCFLRRTIGHDELVAKVHAEMNTNEEKTCLALFGRYPMMIPGDKVVFVSVPLTDNQSWEWFLEAAFLCQPVHVFINAFPPAAAGSCFGQGELVLRNNIGQTNREEEMKNDVTVLDLVSQAYEKAVMVHSFCEILADICHKLNYIIMPPILCSSGDETFIFSKLLINRCLEEFERRGVDRCKNASRDYASRNQNWTLRRRKLGNIRLIGELHKKKLINESTIHRCIVNLLAGEAEKPDEDDIELLYHMMRTFGEFLDHPSGSKKEQMDSYFEEMVKMSNRQDLSSRLKVKLVDLVGLRKRNWQKETAGELAMQIFVKTMRGTTIPLEVEPSETIYRVKEKIQESEGMLPEQQRLAFSGKLIEDHLTLADYNVKKESTIHLVLCLRGGGSEEGRLSSISCAIHGKPF</sequence>
<evidence type="ECO:0000256" key="3">
    <source>
        <dbReference type="ARBA" id="ARBA00022917"/>
    </source>
</evidence>
<dbReference type="PANTHER" id="PTHR23253">
    <property type="entry name" value="EUKARYOTIC TRANSLATION INITIATION FACTOR 4 GAMMA"/>
    <property type="match status" value="1"/>
</dbReference>
<dbReference type="InterPro" id="IPR029071">
    <property type="entry name" value="Ubiquitin-like_domsf"/>
</dbReference>
<feature type="domain" description="Ubiquitin-like" evidence="4">
    <location>
        <begin position="346"/>
        <end position="421"/>
    </location>
</feature>
<accession>A0AAV0GDF8</accession>
<proteinExistence type="inferred from homology"/>
<evidence type="ECO:0000313" key="6">
    <source>
        <dbReference type="Proteomes" id="UP001152523"/>
    </source>
</evidence>
<protein>
    <recommendedName>
        <fullName evidence="4">Ubiquitin-like domain-containing protein</fullName>
    </recommendedName>
</protein>
<dbReference type="InterPro" id="IPR003890">
    <property type="entry name" value="MIF4G-like_typ-3"/>
</dbReference>
<comment type="caution">
    <text evidence="5">The sequence shown here is derived from an EMBL/GenBank/DDBJ whole genome shotgun (WGS) entry which is preliminary data.</text>
</comment>
<keyword evidence="6" id="KW-1185">Reference proteome</keyword>
<reference evidence="5" key="1">
    <citation type="submission" date="2022-07" db="EMBL/GenBank/DDBJ databases">
        <authorList>
            <person name="Macas J."/>
            <person name="Novak P."/>
            <person name="Neumann P."/>
        </authorList>
    </citation>
    <scope>NUCLEOTIDE SEQUENCE</scope>
</reference>
<keyword evidence="2" id="KW-0396">Initiation factor</keyword>
<evidence type="ECO:0000313" key="5">
    <source>
        <dbReference type="EMBL" id="CAH9145889.1"/>
    </source>
</evidence>
<gene>
    <name evidence="5" type="ORF">CEPIT_LOCUS42566</name>
</gene>
<dbReference type="GO" id="GO:0003743">
    <property type="term" value="F:translation initiation factor activity"/>
    <property type="evidence" value="ECO:0007669"/>
    <property type="project" value="UniProtKB-KW"/>
</dbReference>
<comment type="similarity">
    <text evidence="1">Belongs to the eukaryotic initiation factor 4G family.</text>
</comment>
<dbReference type="Proteomes" id="UP001152523">
    <property type="component" value="Unassembled WGS sequence"/>
</dbReference>
<dbReference type="AlphaFoldDB" id="A0AAV0GDF8"/>
<dbReference type="SMART" id="SM00213">
    <property type="entry name" value="UBQ"/>
    <property type="match status" value="1"/>
</dbReference>
<organism evidence="5 6">
    <name type="scientific">Cuscuta epithymum</name>
    <dbReference type="NCBI Taxonomy" id="186058"/>
    <lineage>
        <taxon>Eukaryota</taxon>
        <taxon>Viridiplantae</taxon>
        <taxon>Streptophyta</taxon>
        <taxon>Embryophyta</taxon>
        <taxon>Tracheophyta</taxon>
        <taxon>Spermatophyta</taxon>
        <taxon>Magnoliopsida</taxon>
        <taxon>eudicotyledons</taxon>
        <taxon>Gunneridae</taxon>
        <taxon>Pentapetalae</taxon>
        <taxon>asterids</taxon>
        <taxon>lamiids</taxon>
        <taxon>Solanales</taxon>
        <taxon>Convolvulaceae</taxon>
        <taxon>Cuscuteae</taxon>
        <taxon>Cuscuta</taxon>
        <taxon>Cuscuta subgen. Cuscuta</taxon>
    </lineage>
</organism>
<dbReference type="SUPFAM" id="SSF48371">
    <property type="entry name" value="ARM repeat"/>
    <property type="match status" value="1"/>
</dbReference>